<reference evidence="7 8" key="2">
    <citation type="submission" date="2018-05" db="EMBL/GenBank/DDBJ databases">
        <authorList>
            <person name="Lanie J.A."/>
            <person name="Ng W.-L."/>
            <person name="Kazmierczak K.M."/>
            <person name="Andrzejewski T.M."/>
            <person name="Davidsen T.M."/>
            <person name="Wayne K.J."/>
            <person name="Tettelin H."/>
            <person name="Glass J.I."/>
            <person name="Rusch D."/>
            <person name="Podicherti R."/>
            <person name="Tsui H.-C.T."/>
            <person name="Winkler M.E."/>
        </authorList>
    </citation>
    <scope>NUCLEOTIDE SEQUENCE [LARGE SCALE GENOMIC DNA]</scope>
    <source>
        <strain evidence="7 8">C305</strain>
    </source>
</reference>
<feature type="transmembrane region" description="Helical" evidence="6">
    <location>
        <begin position="113"/>
        <end position="135"/>
    </location>
</feature>
<comment type="subcellular location">
    <subcellularLocation>
        <location evidence="1">Cell membrane</location>
        <topology evidence="1">Multi-pass membrane protein</topology>
    </subcellularLocation>
</comment>
<feature type="transmembrane region" description="Helical" evidence="6">
    <location>
        <begin position="6"/>
        <end position="27"/>
    </location>
</feature>
<evidence type="ECO:0000256" key="5">
    <source>
        <dbReference type="ARBA" id="ARBA00023136"/>
    </source>
</evidence>
<evidence type="ECO:0000256" key="4">
    <source>
        <dbReference type="ARBA" id="ARBA00022989"/>
    </source>
</evidence>
<dbReference type="GO" id="GO:0015171">
    <property type="term" value="F:amino acid transmembrane transporter activity"/>
    <property type="evidence" value="ECO:0007669"/>
    <property type="project" value="TreeGrafter"/>
</dbReference>
<keyword evidence="2" id="KW-1003">Cell membrane</keyword>
<evidence type="ECO:0000256" key="2">
    <source>
        <dbReference type="ARBA" id="ARBA00022475"/>
    </source>
</evidence>
<dbReference type="GO" id="GO:0005886">
    <property type="term" value="C:plasma membrane"/>
    <property type="evidence" value="ECO:0007669"/>
    <property type="project" value="UniProtKB-SubCell"/>
</dbReference>
<evidence type="ECO:0000256" key="6">
    <source>
        <dbReference type="SAM" id="Phobius"/>
    </source>
</evidence>
<feature type="transmembrane region" description="Helical" evidence="6">
    <location>
        <begin position="194"/>
        <end position="215"/>
    </location>
</feature>
<evidence type="ECO:0000256" key="1">
    <source>
        <dbReference type="ARBA" id="ARBA00004651"/>
    </source>
</evidence>
<organism evidence="7 8">
    <name type="scientific">Brumimicrobium oceani</name>
    <dbReference type="NCBI Taxonomy" id="2100725"/>
    <lineage>
        <taxon>Bacteria</taxon>
        <taxon>Pseudomonadati</taxon>
        <taxon>Bacteroidota</taxon>
        <taxon>Flavobacteriia</taxon>
        <taxon>Flavobacteriales</taxon>
        <taxon>Crocinitomicaceae</taxon>
        <taxon>Brumimicrobium</taxon>
    </lineage>
</organism>
<keyword evidence="5 6" id="KW-0472">Membrane</keyword>
<dbReference type="OrthoDB" id="679767at2"/>
<feature type="transmembrane region" description="Helical" evidence="6">
    <location>
        <begin position="39"/>
        <end position="61"/>
    </location>
</feature>
<accession>A0A2U2XAR0</accession>
<protein>
    <recommendedName>
        <fullName evidence="9">Lysine transporter LysE</fullName>
    </recommendedName>
</protein>
<sequence>MSELLLKAIVTGLILSVMLGPAFFVLLETSIKKGIRAALAFDAGVLISDIIYIIIAYVFIQQVEELSRGGDNALIRALGGLLFMVYGYLTFNKKVDTVEVKKTKKVNADPKDYWILFIKGLLLNLANPLVVFYWFSVMALGHSGAKSALSGGETFFYLFIVLLTFFTIDVVKIVGAKKLRPFITITLLRSLNRITGTILMVFGAFLVINSIVMWLR</sequence>
<dbReference type="Pfam" id="PF01810">
    <property type="entry name" value="LysE"/>
    <property type="match status" value="1"/>
</dbReference>
<dbReference type="PANTHER" id="PTHR30086">
    <property type="entry name" value="ARGININE EXPORTER PROTEIN ARGO"/>
    <property type="match status" value="1"/>
</dbReference>
<feature type="transmembrane region" description="Helical" evidence="6">
    <location>
        <begin position="73"/>
        <end position="92"/>
    </location>
</feature>
<evidence type="ECO:0000313" key="8">
    <source>
        <dbReference type="Proteomes" id="UP000245370"/>
    </source>
</evidence>
<gene>
    <name evidence="7" type="ORF">DIT68_11895</name>
</gene>
<evidence type="ECO:0000313" key="7">
    <source>
        <dbReference type="EMBL" id="PWH84840.1"/>
    </source>
</evidence>
<dbReference type="PANTHER" id="PTHR30086:SF20">
    <property type="entry name" value="ARGININE EXPORTER PROTEIN ARGO-RELATED"/>
    <property type="match status" value="1"/>
</dbReference>
<evidence type="ECO:0008006" key="9">
    <source>
        <dbReference type="Google" id="ProtNLM"/>
    </source>
</evidence>
<dbReference type="AlphaFoldDB" id="A0A2U2XAR0"/>
<keyword evidence="3 6" id="KW-0812">Transmembrane</keyword>
<dbReference type="Proteomes" id="UP000245370">
    <property type="component" value="Unassembled WGS sequence"/>
</dbReference>
<evidence type="ECO:0000256" key="3">
    <source>
        <dbReference type="ARBA" id="ARBA00022692"/>
    </source>
</evidence>
<proteinExistence type="predicted"/>
<dbReference type="EMBL" id="QFRJ01000010">
    <property type="protein sequence ID" value="PWH84840.1"/>
    <property type="molecule type" value="Genomic_DNA"/>
</dbReference>
<dbReference type="InterPro" id="IPR001123">
    <property type="entry name" value="LeuE-type"/>
</dbReference>
<comment type="caution">
    <text evidence="7">The sequence shown here is derived from an EMBL/GenBank/DDBJ whole genome shotgun (WGS) entry which is preliminary data.</text>
</comment>
<name>A0A2U2XAR0_9FLAO</name>
<feature type="transmembrane region" description="Helical" evidence="6">
    <location>
        <begin position="155"/>
        <end position="174"/>
    </location>
</feature>
<reference evidence="7 8" key="1">
    <citation type="submission" date="2018-05" db="EMBL/GenBank/DDBJ databases">
        <title>Brumimicrobium oceani sp. nov., isolated from coastal sediment.</title>
        <authorList>
            <person name="Kou Y."/>
        </authorList>
    </citation>
    <scope>NUCLEOTIDE SEQUENCE [LARGE SCALE GENOMIC DNA]</scope>
    <source>
        <strain evidence="7 8">C305</strain>
    </source>
</reference>
<keyword evidence="8" id="KW-1185">Reference proteome</keyword>
<keyword evidence="4 6" id="KW-1133">Transmembrane helix</keyword>
<dbReference type="RefSeq" id="WP_109360033.1">
    <property type="nucleotide sequence ID" value="NZ_QFRJ01000010.1"/>
</dbReference>